<accession>A0A6P0CEK3</accession>
<dbReference type="SUPFAM" id="SSF50800">
    <property type="entry name" value="PK beta-barrel domain-like"/>
    <property type="match status" value="1"/>
</dbReference>
<dbReference type="EMBL" id="JAABNT010000006">
    <property type="protein sequence ID" value="NEK22923.1"/>
    <property type="molecule type" value="Genomic_DNA"/>
</dbReference>
<reference evidence="2 3" key="1">
    <citation type="submission" date="2020-01" db="EMBL/GenBank/DDBJ databases">
        <title>Sulfitobacter sediminilitoris sp. nov., isolated from a tidal flat.</title>
        <authorList>
            <person name="Park S."/>
            <person name="Yoon J.-H."/>
        </authorList>
    </citation>
    <scope>NUCLEOTIDE SEQUENCE [LARGE SCALE GENOMIC DNA]</scope>
    <source>
        <strain evidence="2 3">JBTF-M27</strain>
    </source>
</reference>
<gene>
    <name evidence="2" type="ORF">GV827_10975</name>
</gene>
<dbReference type="InterPro" id="IPR005303">
    <property type="entry name" value="MOCOS_middle"/>
</dbReference>
<dbReference type="Proteomes" id="UP000468591">
    <property type="component" value="Unassembled WGS sequence"/>
</dbReference>
<dbReference type="GO" id="GO:0003824">
    <property type="term" value="F:catalytic activity"/>
    <property type="evidence" value="ECO:0007669"/>
    <property type="project" value="InterPro"/>
</dbReference>
<dbReference type="PROSITE" id="PS51340">
    <property type="entry name" value="MOSC"/>
    <property type="match status" value="1"/>
</dbReference>
<name>A0A6P0CEK3_9RHOB</name>
<dbReference type="InterPro" id="IPR005302">
    <property type="entry name" value="MoCF_Sase_C"/>
</dbReference>
<organism evidence="2 3">
    <name type="scientific">Sulfitobacter sediminilitoris</name>
    <dbReference type="NCBI Taxonomy" id="2698830"/>
    <lineage>
        <taxon>Bacteria</taxon>
        <taxon>Pseudomonadati</taxon>
        <taxon>Pseudomonadota</taxon>
        <taxon>Alphaproteobacteria</taxon>
        <taxon>Rhodobacterales</taxon>
        <taxon>Roseobacteraceae</taxon>
        <taxon>Sulfitobacter</taxon>
    </lineage>
</organism>
<dbReference type="GO" id="GO:0030151">
    <property type="term" value="F:molybdenum ion binding"/>
    <property type="evidence" value="ECO:0007669"/>
    <property type="project" value="InterPro"/>
</dbReference>
<keyword evidence="3" id="KW-1185">Reference proteome</keyword>
<dbReference type="GO" id="GO:0030170">
    <property type="term" value="F:pyridoxal phosphate binding"/>
    <property type="evidence" value="ECO:0007669"/>
    <property type="project" value="InterPro"/>
</dbReference>
<evidence type="ECO:0000313" key="3">
    <source>
        <dbReference type="Proteomes" id="UP000468591"/>
    </source>
</evidence>
<dbReference type="Gene3D" id="2.40.33.20">
    <property type="entry name" value="PK beta-barrel domain-like"/>
    <property type="match status" value="1"/>
</dbReference>
<dbReference type="AlphaFoldDB" id="A0A6P0CEK3"/>
<dbReference type="RefSeq" id="WP_164353859.1">
    <property type="nucleotide sequence ID" value="NZ_JAABNT010000006.1"/>
</dbReference>
<proteinExistence type="predicted"/>
<evidence type="ECO:0000313" key="2">
    <source>
        <dbReference type="EMBL" id="NEK22923.1"/>
    </source>
</evidence>
<dbReference type="InterPro" id="IPR011037">
    <property type="entry name" value="Pyrv_Knase-like_insert_dom_sf"/>
</dbReference>
<sequence>MQVTALYRHPIKSHGRECLDAVTLVTGQTIPWDRTWAVTHEASKADAAETAWVACHNFMIGTRTPALAGIWAKLDEVERRVTLTHQDLEELTFCPDDPEDVAEFLNWVAPLCPENRACPTGIVTAGTRGMTDSDYPSVSLMNVASHRAIEQAISGPLELERWRGNIWIDGAAEWEEFGWLGRDIQIGEATLRLREPIERCAHTSANPRTGQRDADTLGTLESDFGHQDFGIYAEVVNGGEIRIGDKAVLQ</sequence>
<dbReference type="Pfam" id="PF03473">
    <property type="entry name" value="MOSC"/>
    <property type="match status" value="1"/>
</dbReference>
<evidence type="ECO:0000259" key="1">
    <source>
        <dbReference type="PROSITE" id="PS51340"/>
    </source>
</evidence>
<protein>
    <submittedName>
        <fullName evidence="2">MOSC domain-containing protein</fullName>
    </submittedName>
</protein>
<feature type="domain" description="MOSC" evidence="1">
    <location>
        <begin position="109"/>
        <end position="250"/>
    </location>
</feature>
<dbReference type="Pfam" id="PF03476">
    <property type="entry name" value="MOSC_N"/>
    <property type="match status" value="1"/>
</dbReference>
<comment type="caution">
    <text evidence="2">The sequence shown here is derived from an EMBL/GenBank/DDBJ whole genome shotgun (WGS) entry which is preliminary data.</text>
</comment>